<evidence type="ECO:0000256" key="1">
    <source>
        <dbReference type="ARBA" id="ARBA00010688"/>
    </source>
</evidence>
<dbReference type="Gene3D" id="3.40.1190.20">
    <property type="match status" value="1"/>
</dbReference>
<dbReference type="GO" id="GO:0005524">
    <property type="term" value="F:ATP binding"/>
    <property type="evidence" value="ECO:0007669"/>
    <property type="project" value="UniProtKB-KW"/>
</dbReference>
<protein>
    <submittedName>
        <fullName evidence="7">Fructokinase</fullName>
    </submittedName>
</protein>
<dbReference type="SUPFAM" id="SSF53613">
    <property type="entry name" value="Ribokinase-like"/>
    <property type="match status" value="1"/>
</dbReference>
<dbReference type="RefSeq" id="WP_132939295.1">
    <property type="nucleotide sequence ID" value="NZ_CP119676.1"/>
</dbReference>
<keyword evidence="3" id="KW-0547">Nucleotide-binding</keyword>
<evidence type="ECO:0000313" key="7">
    <source>
        <dbReference type="EMBL" id="TCS62224.1"/>
    </source>
</evidence>
<comment type="caution">
    <text evidence="7">The sequence shown here is derived from an EMBL/GenBank/DDBJ whole genome shotgun (WGS) entry which is preliminary data.</text>
</comment>
<dbReference type="InterPro" id="IPR002173">
    <property type="entry name" value="Carboh/pur_kinase_PfkB_CS"/>
</dbReference>
<dbReference type="Pfam" id="PF00294">
    <property type="entry name" value="PfkB"/>
    <property type="match status" value="1"/>
</dbReference>
<dbReference type="InterPro" id="IPR050306">
    <property type="entry name" value="PfkB_Carbo_kinase"/>
</dbReference>
<accession>A0A4R3J9P3</accession>
<dbReference type="InterPro" id="IPR029056">
    <property type="entry name" value="Ribokinase-like"/>
</dbReference>
<dbReference type="AlphaFoldDB" id="A0A4R3J9P3"/>
<dbReference type="OrthoDB" id="9776822at2"/>
<reference evidence="7 8" key="1">
    <citation type="submission" date="2019-03" db="EMBL/GenBank/DDBJ databases">
        <title>Genomic Encyclopedia of Type Strains, Phase IV (KMG-IV): sequencing the most valuable type-strain genomes for metagenomic binning, comparative biology and taxonomic classification.</title>
        <authorList>
            <person name="Goeker M."/>
        </authorList>
    </citation>
    <scope>NUCLEOTIDE SEQUENCE [LARGE SCALE GENOMIC DNA]</scope>
    <source>
        <strain evidence="7 8">DSM 101688</strain>
    </source>
</reference>
<feature type="domain" description="Carbohydrate kinase PfkB" evidence="6">
    <location>
        <begin position="2"/>
        <end position="301"/>
    </location>
</feature>
<evidence type="ECO:0000313" key="8">
    <source>
        <dbReference type="Proteomes" id="UP000295304"/>
    </source>
</evidence>
<dbReference type="GO" id="GO:0016301">
    <property type="term" value="F:kinase activity"/>
    <property type="evidence" value="ECO:0007669"/>
    <property type="project" value="UniProtKB-KW"/>
</dbReference>
<gene>
    <name evidence="7" type="ORF">EDD55_106182</name>
</gene>
<dbReference type="PANTHER" id="PTHR43085:SF1">
    <property type="entry name" value="PSEUDOURIDINE KINASE-RELATED"/>
    <property type="match status" value="1"/>
</dbReference>
<dbReference type="InterPro" id="IPR011611">
    <property type="entry name" value="PfkB_dom"/>
</dbReference>
<comment type="similarity">
    <text evidence="1">Belongs to the carbohydrate kinase PfkB family.</text>
</comment>
<keyword evidence="5" id="KW-0067">ATP-binding</keyword>
<proteinExistence type="inferred from homology"/>
<dbReference type="PROSITE" id="PS00584">
    <property type="entry name" value="PFKB_KINASES_2"/>
    <property type="match status" value="1"/>
</dbReference>
<evidence type="ECO:0000256" key="5">
    <source>
        <dbReference type="ARBA" id="ARBA00022840"/>
    </source>
</evidence>
<dbReference type="PANTHER" id="PTHR43085">
    <property type="entry name" value="HEXOKINASE FAMILY MEMBER"/>
    <property type="match status" value="1"/>
</dbReference>
<name>A0A4R3J9P3_9PROT</name>
<evidence type="ECO:0000256" key="2">
    <source>
        <dbReference type="ARBA" id="ARBA00022679"/>
    </source>
</evidence>
<keyword evidence="4 7" id="KW-0418">Kinase</keyword>
<dbReference type="Proteomes" id="UP000295304">
    <property type="component" value="Unassembled WGS sequence"/>
</dbReference>
<evidence type="ECO:0000256" key="4">
    <source>
        <dbReference type="ARBA" id="ARBA00022777"/>
    </source>
</evidence>
<keyword evidence="8" id="KW-1185">Reference proteome</keyword>
<keyword evidence="2" id="KW-0808">Transferase</keyword>
<organism evidence="7 8">
    <name type="scientific">Varunaivibrio sulfuroxidans</name>
    <dbReference type="NCBI Taxonomy" id="1773489"/>
    <lineage>
        <taxon>Bacteria</taxon>
        <taxon>Pseudomonadati</taxon>
        <taxon>Pseudomonadota</taxon>
        <taxon>Alphaproteobacteria</taxon>
        <taxon>Rhodospirillales</taxon>
        <taxon>Magnetovibrionaceae</taxon>
        <taxon>Varunaivibrio</taxon>
    </lineage>
</organism>
<sequence>MLVCCGEALVDFVGVGAGAERLYRPIPGGAPFNSAIGAARLGIKTAFFGALGADWLGDMVRARLHESAVRMDLLQSRALATPIALVHESGEGAQYVFHGVGPQTPIIDPDRFPERLPDETDALLIGGLATIVDPPAAAIEALADRHARDVIVYFDPNVRPAMVSDRPAFMARMERLCALSAIVKISADDAKWCYPDLTDEAAAEHLASLGGSVVLLTRGGDDARALGPWGWARVRPPQVVVGDTVGAGDTFNAGFITALMRAGVNEARALRRLGVAEVSGMLDFACAAAALCCTRHGAQAPYLDELERFMGRHAAPPKSPVFRTPPP</sequence>
<dbReference type="CDD" id="cd01167">
    <property type="entry name" value="bac_FRK"/>
    <property type="match status" value="1"/>
</dbReference>
<evidence type="ECO:0000259" key="6">
    <source>
        <dbReference type="Pfam" id="PF00294"/>
    </source>
</evidence>
<dbReference type="EMBL" id="SLZW01000006">
    <property type="protein sequence ID" value="TCS62224.1"/>
    <property type="molecule type" value="Genomic_DNA"/>
</dbReference>
<evidence type="ECO:0000256" key="3">
    <source>
        <dbReference type="ARBA" id="ARBA00022741"/>
    </source>
</evidence>